<dbReference type="RefSeq" id="XP_037170079.1">
    <property type="nucleotide sequence ID" value="XM_037303432.1"/>
</dbReference>
<proteinExistence type="predicted"/>
<name>A0A8H6L9U4_9LECA</name>
<dbReference type="AlphaFoldDB" id="A0A8H6L9U4"/>
<sequence>MAQNLVPFLIVHRDPHGAPDFVYPPETNMASCVIASINVCRGMLRTARIRAVLVSLVREFHRSQPRPWYDDPRQGFRSLEDVTLTFINSILMVFPTVYIDDSIGSPSCLGAHPRREWRNFFHPREQSIILNGPRVRDMGTAAILAARTGNPSDHANKRFRTFIFMFANTFFHEMAHMLVTFLTQDLTLTPPNIGPRISGYSNGGIGEAGRYLETTVFGGTLEYYRDHSDDGGQPGIPHILTEGGVQRISQHSIDDIVSYYFHFPYHLEGPLVDRDSMERIGDHYPPVNLTDPMRWIVMDEYRRHCQKVDVGPQSALARLPFQPGLRAQAA</sequence>
<dbReference type="Proteomes" id="UP000578531">
    <property type="component" value="Unassembled WGS sequence"/>
</dbReference>
<accession>A0A8H6L9U4</accession>
<protein>
    <submittedName>
        <fullName evidence="1">Uncharacterized protein</fullName>
    </submittedName>
</protein>
<evidence type="ECO:0000313" key="2">
    <source>
        <dbReference type="Proteomes" id="UP000578531"/>
    </source>
</evidence>
<organism evidence="1 2">
    <name type="scientific">Letharia columbiana</name>
    <dbReference type="NCBI Taxonomy" id="112416"/>
    <lineage>
        <taxon>Eukaryota</taxon>
        <taxon>Fungi</taxon>
        <taxon>Dikarya</taxon>
        <taxon>Ascomycota</taxon>
        <taxon>Pezizomycotina</taxon>
        <taxon>Lecanoromycetes</taxon>
        <taxon>OSLEUM clade</taxon>
        <taxon>Lecanoromycetidae</taxon>
        <taxon>Lecanorales</taxon>
        <taxon>Lecanorineae</taxon>
        <taxon>Parmeliaceae</taxon>
        <taxon>Letharia</taxon>
    </lineage>
</organism>
<dbReference type="GeneID" id="59283167"/>
<comment type="caution">
    <text evidence="1">The sequence shown here is derived from an EMBL/GenBank/DDBJ whole genome shotgun (WGS) entry which is preliminary data.</text>
</comment>
<gene>
    <name evidence="1" type="ORF">HO173_001493</name>
</gene>
<reference evidence="1 2" key="1">
    <citation type="journal article" date="2020" name="Genomics">
        <title>Complete, high-quality genomes from long-read metagenomic sequencing of two wolf lichen thalli reveals enigmatic genome architecture.</title>
        <authorList>
            <person name="McKenzie S.K."/>
            <person name="Walston R.F."/>
            <person name="Allen J.L."/>
        </authorList>
    </citation>
    <scope>NUCLEOTIDE SEQUENCE [LARGE SCALE GENOMIC DNA]</scope>
    <source>
        <strain evidence="1">WasteWater2</strain>
    </source>
</reference>
<keyword evidence="2" id="KW-1185">Reference proteome</keyword>
<dbReference type="OrthoDB" id="5290015at2759"/>
<evidence type="ECO:0000313" key="1">
    <source>
        <dbReference type="EMBL" id="KAF6240820.1"/>
    </source>
</evidence>
<dbReference type="EMBL" id="JACCJC010000003">
    <property type="protein sequence ID" value="KAF6240820.1"/>
    <property type="molecule type" value="Genomic_DNA"/>
</dbReference>